<reference evidence="3 4" key="1">
    <citation type="journal article" date="2016" name="Sci. Rep.">
        <title>Metabolic traits of an uncultured archaeal lineage -MSBL1- from brine pools of the Red Sea.</title>
        <authorList>
            <person name="Mwirichia R."/>
            <person name="Alam I."/>
            <person name="Rashid M."/>
            <person name="Vinu M."/>
            <person name="Ba-Alawi W."/>
            <person name="Anthony Kamau A."/>
            <person name="Kamanda Ngugi D."/>
            <person name="Goker M."/>
            <person name="Klenk H.P."/>
            <person name="Bajic V."/>
            <person name="Stingl U."/>
        </authorList>
    </citation>
    <scope>NUCLEOTIDE SEQUENCE [LARGE SCALE GENOMIC DNA]</scope>
    <source>
        <strain evidence="3">SCGC-AAA261D19</strain>
    </source>
</reference>
<comment type="caution">
    <text evidence="3">The sequence shown here is derived from an EMBL/GenBank/DDBJ whole genome shotgun (WGS) entry which is preliminary data.</text>
</comment>
<name>A0A133V610_9EURY</name>
<evidence type="ECO:0000256" key="1">
    <source>
        <dbReference type="ARBA" id="ARBA00022801"/>
    </source>
</evidence>
<gene>
    <name evidence="3" type="ORF">AKJ43_02960</name>
</gene>
<dbReference type="Pfam" id="PF08706">
    <property type="entry name" value="D5_N"/>
    <property type="match status" value="1"/>
</dbReference>
<evidence type="ECO:0000313" key="4">
    <source>
        <dbReference type="Proteomes" id="UP000070400"/>
    </source>
</evidence>
<protein>
    <recommendedName>
        <fullName evidence="2">Bacteriophage/plasmid primase P4 C-terminal domain-containing protein</fullName>
    </recommendedName>
</protein>
<proteinExistence type="predicted"/>
<dbReference type="GO" id="GO:0016787">
    <property type="term" value="F:hydrolase activity"/>
    <property type="evidence" value="ECO:0007669"/>
    <property type="project" value="UniProtKB-KW"/>
</dbReference>
<dbReference type="InterPro" id="IPR051620">
    <property type="entry name" value="ORF904-like_C"/>
</dbReference>
<organism evidence="3 4">
    <name type="scientific">candidate division MSBL1 archaeon SCGC-AAA261D19</name>
    <dbReference type="NCBI Taxonomy" id="1698273"/>
    <lineage>
        <taxon>Archaea</taxon>
        <taxon>Methanobacteriati</taxon>
        <taxon>Methanobacteriota</taxon>
        <taxon>candidate division MSBL1</taxon>
    </lineage>
</organism>
<keyword evidence="4" id="KW-1185">Reference proteome</keyword>
<sequence>MARRRCVCLSNNNTIESNKKDTDLWKCRRCGEEFEVEQGYRPVICHNLSCQNKKQFEALSGPYTYFDGKKFVPGRLGEELKGEFNFVTMEDSEEIYVYEDGVYRPRGESVIRETARAKLTNQLAREHYVNETVNHIKETTYVPREKFDETTHLLAVENGLLDVKNGVLRDFDPDKLLTSKLPVKYDPDADCPKIKEFLKETVKPEDMPVLQEFVGYCLLKDYTFHKALMLTGGGSNGKSTSLT</sequence>
<dbReference type="EMBL" id="LHXX01000036">
    <property type="protein sequence ID" value="KXB01879.1"/>
    <property type="molecule type" value="Genomic_DNA"/>
</dbReference>
<accession>A0A133V610</accession>
<keyword evidence="1" id="KW-0378">Hydrolase</keyword>
<dbReference type="PANTHER" id="PTHR35372:SF2">
    <property type="entry name" value="SF3 HELICASE DOMAIN-CONTAINING PROTEIN"/>
    <property type="match status" value="1"/>
</dbReference>
<dbReference type="InterPro" id="IPR014818">
    <property type="entry name" value="Phage/plasmid_primase_P4_C"/>
</dbReference>
<dbReference type="SMART" id="SM00885">
    <property type="entry name" value="D5_N"/>
    <property type="match status" value="1"/>
</dbReference>
<evidence type="ECO:0000313" key="3">
    <source>
        <dbReference type="EMBL" id="KXB01879.1"/>
    </source>
</evidence>
<feature type="domain" description="Bacteriophage/plasmid primase P4 C-terminal" evidence="2">
    <location>
        <begin position="74"/>
        <end position="203"/>
    </location>
</feature>
<dbReference type="Proteomes" id="UP000070400">
    <property type="component" value="Unassembled WGS sequence"/>
</dbReference>
<dbReference type="AlphaFoldDB" id="A0A133V610"/>
<dbReference type="PANTHER" id="PTHR35372">
    <property type="entry name" value="ATP BINDING PROTEIN-RELATED"/>
    <property type="match status" value="1"/>
</dbReference>
<evidence type="ECO:0000259" key="2">
    <source>
        <dbReference type="SMART" id="SM00885"/>
    </source>
</evidence>